<comment type="function">
    <text evidence="12 13">RNA polymerase that catalyzes the synthesis of short RNA molecules used as primers for DNA polymerase during DNA replication.</text>
</comment>
<dbReference type="Gene3D" id="3.90.580.10">
    <property type="entry name" value="Zinc finger, CHC2-type domain"/>
    <property type="match status" value="1"/>
</dbReference>
<reference evidence="17" key="2">
    <citation type="submission" date="2020-09" db="EMBL/GenBank/DDBJ databases">
        <authorList>
            <person name="Sun Q."/>
            <person name="Zhou Y."/>
        </authorList>
    </citation>
    <scope>NUCLEOTIDE SEQUENCE</scope>
    <source>
        <strain evidence="17">CGMCC 1.16012</strain>
    </source>
</reference>
<dbReference type="InterPro" id="IPR050219">
    <property type="entry name" value="DnaG_primase"/>
</dbReference>
<evidence type="ECO:0000256" key="3">
    <source>
        <dbReference type="ARBA" id="ARBA00022679"/>
    </source>
</evidence>
<dbReference type="FunFam" id="3.90.980.10:FF:000001">
    <property type="entry name" value="DNA primase"/>
    <property type="match status" value="1"/>
</dbReference>
<keyword evidence="8 12" id="KW-0862">Zinc</keyword>
<keyword evidence="6 12" id="KW-0479">Metal-binding</keyword>
<organism evidence="17 18">
    <name type="scientific">Actibacterium pelagium</name>
    <dbReference type="NCBI Taxonomy" id="2029103"/>
    <lineage>
        <taxon>Bacteria</taxon>
        <taxon>Pseudomonadati</taxon>
        <taxon>Pseudomonadota</taxon>
        <taxon>Alphaproteobacteria</taxon>
        <taxon>Rhodobacterales</taxon>
        <taxon>Roseobacteraceae</taxon>
        <taxon>Actibacterium</taxon>
    </lineage>
</organism>
<evidence type="ECO:0000256" key="12">
    <source>
        <dbReference type="HAMAP-Rule" id="MF_00974"/>
    </source>
</evidence>
<dbReference type="NCBIfam" id="TIGR01391">
    <property type="entry name" value="dnaG"/>
    <property type="match status" value="1"/>
</dbReference>
<keyword evidence="7 12" id="KW-0863">Zinc-finger</keyword>
<dbReference type="AlphaFoldDB" id="A0A917AAP4"/>
<dbReference type="HAMAP" id="MF_00974">
    <property type="entry name" value="DNA_primase_DnaG"/>
    <property type="match status" value="1"/>
</dbReference>
<dbReference type="PROSITE" id="PS50880">
    <property type="entry name" value="TOPRIM"/>
    <property type="match status" value="1"/>
</dbReference>
<keyword evidence="2 12" id="KW-0639">Primosome</keyword>
<dbReference type="InterPro" id="IPR034151">
    <property type="entry name" value="TOPRIM_DnaG_bac"/>
</dbReference>
<dbReference type="Gene3D" id="3.90.980.10">
    <property type="entry name" value="DNA primase, catalytic core, N-terminal domain"/>
    <property type="match status" value="1"/>
</dbReference>
<keyword evidence="10 12" id="KW-0238">DNA-binding</keyword>
<comment type="cofactor">
    <cofactor evidence="12 13 14">
        <name>Zn(2+)</name>
        <dbReference type="ChEBI" id="CHEBI:29105"/>
    </cofactor>
    <text evidence="12 13 14">Binds 1 zinc ion per monomer.</text>
</comment>
<proteinExistence type="inferred from homology"/>
<evidence type="ECO:0000256" key="2">
    <source>
        <dbReference type="ARBA" id="ARBA00022515"/>
    </source>
</evidence>
<dbReference type="PIRSF" id="PIRSF002811">
    <property type="entry name" value="DnaG"/>
    <property type="match status" value="1"/>
</dbReference>
<keyword evidence="9" id="KW-0460">Magnesium</keyword>
<evidence type="ECO:0000313" key="17">
    <source>
        <dbReference type="EMBL" id="GGE38555.1"/>
    </source>
</evidence>
<protein>
    <recommendedName>
        <fullName evidence="12 13">DNA primase</fullName>
        <ecNumber evidence="12">2.7.7.101</ecNumber>
    </recommendedName>
</protein>
<keyword evidence="4 12" id="KW-0548">Nucleotidyltransferase</keyword>
<evidence type="ECO:0000256" key="6">
    <source>
        <dbReference type="ARBA" id="ARBA00022723"/>
    </source>
</evidence>
<sequence>MSLPPGFLDELRTRLSLSQVVGRKVIWDNRKSNQAKGDMWAPCPFHQEKTASFHVDDRKGYYYCFGCHAKGDAISFVRETENVGFMEAIEILAGEAGMQMPARDPRAQEKADHRTLLADVMEQAVQFFRLQLKTGAAAEARDYLTRRGLSPEQQDRWEIGFAPNAWQAMWDHLRGKDVAEDLILGAGLAKPSTKGGKPYDTFRNRIIFPIRDARGRAIAFGGRAMDPSDNAKYLNSPETDLFDKGRSLYNHGPAREAAGKGQPLVVAEGYMDVIALSEAGFGATVAPLGTAITEDQLRLLWRIHPEPIIALDGDTAGLRAAMRLIDLAMPLLEAGKSLRFALMPGGKDPDDVIKQDGPDAMQALLDAAQPMVNLLWQRETEGKVFDSPERKAALDKSLRDAISKIQDPSIRHHYGDDLKQMRWDLFRPQRQPKGQGGWKPRQAEPQVLPGTKQSALVASADFDQFLREAVILATVLTHPILLDRYESQLERVEFRSDDHRALQLALLSHADLTDPDDLRRAVEDRTGPAPLENLFSLRHVQICPALTDRQDTEKAEMCLSEELAKLSATRGAAQELQDAMRDMTGLVDEGLTWRLGEAAKAVNAATQGDSEDKNEYEFGPNGAKMNRDEREAFKKLYESLVSNDNSKGQP</sequence>
<dbReference type="Pfam" id="PF01807">
    <property type="entry name" value="Zn_ribbon_DnaG"/>
    <property type="match status" value="1"/>
</dbReference>
<evidence type="ECO:0000256" key="9">
    <source>
        <dbReference type="ARBA" id="ARBA00022842"/>
    </source>
</evidence>
<evidence type="ECO:0000256" key="8">
    <source>
        <dbReference type="ARBA" id="ARBA00022833"/>
    </source>
</evidence>
<dbReference type="GO" id="GO:0003899">
    <property type="term" value="F:DNA-directed RNA polymerase activity"/>
    <property type="evidence" value="ECO:0007669"/>
    <property type="project" value="UniProtKB-UniRule"/>
</dbReference>
<evidence type="ECO:0000256" key="5">
    <source>
        <dbReference type="ARBA" id="ARBA00022705"/>
    </source>
</evidence>
<dbReference type="SMART" id="SM00400">
    <property type="entry name" value="ZnF_CHCC"/>
    <property type="match status" value="1"/>
</dbReference>
<dbReference type="GO" id="GO:0000428">
    <property type="term" value="C:DNA-directed RNA polymerase complex"/>
    <property type="evidence" value="ECO:0007669"/>
    <property type="project" value="UniProtKB-KW"/>
</dbReference>
<dbReference type="PANTHER" id="PTHR30313">
    <property type="entry name" value="DNA PRIMASE"/>
    <property type="match status" value="1"/>
</dbReference>
<accession>A0A917AAP4</accession>
<dbReference type="Proteomes" id="UP000606730">
    <property type="component" value="Unassembled WGS sequence"/>
</dbReference>
<feature type="domain" description="Toprim" evidence="16">
    <location>
        <begin position="262"/>
        <end position="344"/>
    </location>
</feature>
<evidence type="ECO:0000259" key="16">
    <source>
        <dbReference type="PROSITE" id="PS50880"/>
    </source>
</evidence>
<dbReference type="SUPFAM" id="SSF56731">
    <property type="entry name" value="DNA primase core"/>
    <property type="match status" value="1"/>
</dbReference>
<dbReference type="GO" id="GO:0003677">
    <property type="term" value="F:DNA binding"/>
    <property type="evidence" value="ECO:0007669"/>
    <property type="project" value="UniProtKB-KW"/>
</dbReference>
<evidence type="ECO:0000256" key="11">
    <source>
        <dbReference type="ARBA" id="ARBA00023163"/>
    </source>
</evidence>
<dbReference type="CDD" id="cd03364">
    <property type="entry name" value="TOPRIM_DnaG_primases"/>
    <property type="match status" value="1"/>
</dbReference>
<comment type="domain">
    <text evidence="12">Contains an N-terminal zinc-binding domain, a central core domain that contains the primase activity, and a C-terminal DnaB-binding domain.</text>
</comment>
<evidence type="ECO:0000256" key="15">
    <source>
        <dbReference type="SAM" id="MobiDB-lite"/>
    </source>
</evidence>
<evidence type="ECO:0000256" key="4">
    <source>
        <dbReference type="ARBA" id="ARBA00022695"/>
    </source>
</evidence>
<dbReference type="GO" id="GO:0008270">
    <property type="term" value="F:zinc ion binding"/>
    <property type="evidence" value="ECO:0007669"/>
    <property type="project" value="UniProtKB-UniRule"/>
</dbReference>
<dbReference type="InterPro" id="IPR030846">
    <property type="entry name" value="DnaG_bac"/>
</dbReference>
<dbReference type="Gene3D" id="3.40.1360.10">
    <property type="match status" value="1"/>
</dbReference>
<dbReference type="SMART" id="SM00493">
    <property type="entry name" value="TOPRIM"/>
    <property type="match status" value="1"/>
</dbReference>
<feature type="region of interest" description="Disordered" evidence="15">
    <location>
        <begin position="605"/>
        <end position="627"/>
    </location>
</feature>
<dbReference type="InterPro" id="IPR037068">
    <property type="entry name" value="DNA_primase_core_N_sf"/>
</dbReference>
<evidence type="ECO:0000256" key="1">
    <source>
        <dbReference type="ARBA" id="ARBA00022478"/>
    </source>
</evidence>
<gene>
    <name evidence="12 17" type="primary">dnaG</name>
    <name evidence="17" type="ORF">GCM10011517_02940</name>
</gene>
<keyword evidence="3 12" id="KW-0808">Transferase</keyword>
<dbReference type="InterPro" id="IPR002694">
    <property type="entry name" value="Znf_CHC2"/>
</dbReference>
<dbReference type="GO" id="GO:1990077">
    <property type="term" value="C:primosome complex"/>
    <property type="evidence" value="ECO:0007669"/>
    <property type="project" value="UniProtKB-KW"/>
</dbReference>
<keyword evidence="5 12" id="KW-0235">DNA replication</keyword>
<evidence type="ECO:0000256" key="7">
    <source>
        <dbReference type="ARBA" id="ARBA00022771"/>
    </source>
</evidence>
<keyword evidence="18" id="KW-1185">Reference proteome</keyword>
<dbReference type="EMBL" id="BMKN01000001">
    <property type="protein sequence ID" value="GGE38555.1"/>
    <property type="molecule type" value="Genomic_DNA"/>
</dbReference>
<dbReference type="FunFam" id="3.40.1360.10:FF:000002">
    <property type="entry name" value="DNA primase"/>
    <property type="match status" value="1"/>
</dbReference>
<evidence type="ECO:0000256" key="13">
    <source>
        <dbReference type="PIRNR" id="PIRNR002811"/>
    </source>
</evidence>
<dbReference type="RefSeq" id="WP_095596766.1">
    <property type="nucleotide sequence ID" value="NZ_BMKN01000001.1"/>
</dbReference>
<name>A0A917AAP4_9RHOB</name>
<keyword evidence="11 12" id="KW-0804">Transcription</keyword>
<dbReference type="PANTHER" id="PTHR30313:SF2">
    <property type="entry name" value="DNA PRIMASE"/>
    <property type="match status" value="1"/>
</dbReference>
<comment type="caution">
    <text evidence="17">The sequence shown here is derived from an EMBL/GenBank/DDBJ whole genome shotgun (WGS) entry which is preliminary data.</text>
</comment>
<evidence type="ECO:0000256" key="10">
    <source>
        <dbReference type="ARBA" id="ARBA00023125"/>
    </source>
</evidence>
<dbReference type="EC" id="2.7.7.101" evidence="12"/>
<comment type="similarity">
    <text evidence="12 13">Belongs to the DnaG primase family.</text>
</comment>
<reference evidence="17" key="1">
    <citation type="journal article" date="2014" name="Int. J. Syst. Evol. Microbiol.">
        <title>Complete genome sequence of Corynebacterium casei LMG S-19264T (=DSM 44701T), isolated from a smear-ripened cheese.</title>
        <authorList>
            <consortium name="US DOE Joint Genome Institute (JGI-PGF)"/>
            <person name="Walter F."/>
            <person name="Albersmeier A."/>
            <person name="Kalinowski J."/>
            <person name="Ruckert C."/>
        </authorList>
    </citation>
    <scope>NUCLEOTIDE SEQUENCE</scope>
    <source>
        <strain evidence="17">CGMCC 1.16012</strain>
    </source>
</reference>
<dbReference type="OrthoDB" id="9803773at2"/>
<dbReference type="InterPro" id="IPR006295">
    <property type="entry name" value="DNA_primase_DnaG"/>
</dbReference>
<dbReference type="Pfam" id="PF08275">
    <property type="entry name" value="DNAG_N"/>
    <property type="match status" value="1"/>
</dbReference>
<dbReference type="GO" id="GO:0005737">
    <property type="term" value="C:cytoplasm"/>
    <property type="evidence" value="ECO:0007669"/>
    <property type="project" value="TreeGrafter"/>
</dbReference>
<dbReference type="Pfam" id="PF13662">
    <property type="entry name" value="Toprim_4"/>
    <property type="match status" value="1"/>
</dbReference>
<feature type="zinc finger region" description="CHC2-type" evidence="12 14">
    <location>
        <begin position="43"/>
        <end position="67"/>
    </location>
</feature>
<dbReference type="InterPro" id="IPR036977">
    <property type="entry name" value="DNA_primase_Znf_CHC2"/>
</dbReference>
<dbReference type="GO" id="GO:0006269">
    <property type="term" value="P:DNA replication, synthesis of primer"/>
    <property type="evidence" value="ECO:0007669"/>
    <property type="project" value="UniProtKB-UniRule"/>
</dbReference>
<dbReference type="SUPFAM" id="SSF57783">
    <property type="entry name" value="Zinc beta-ribbon"/>
    <property type="match status" value="1"/>
</dbReference>
<dbReference type="InterPro" id="IPR013264">
    <property type="entry name" value="DNAG_N"/>
</dbReference>
<dbReference type="InterPro" id="IPR006171">
    <property type="entry name" value="TOPRIM_dom"/>
</dbReference>
<comment type="catalytic activity">
    <reaction evidence="12">
        <text>ssDNA + n NTP = ssDNA/pppN(pN)n-1 hybrid + (n-1) diphosphate.</text>
        <dbReference type="EC" id="2.7.7.101"/>
    </reaction>
</comment>
<evidence type="ECO:0000313" key="18">
    <source>
        <dbReference type="Proteomes" id="UP000606730"/>
    </source>
</evidence>
<comment type="subunit">
    <text evidence="12">Monomer. Interacts with DnaB.</text>
</comment>
<evidence type="ECO:0000256" key="14">
    <source>
        <dbReference type="PIRSR" id="PIRSR002811-1"/>
    </source>
</evidence>
<keyword evidence="1 12" id="KW-0240">DNA-directed RNA polymerase</keyword>